<accession>A0ABW3M5A5</accession>
<keyword evidence="3" id="KW-1185">Reference proteome</keyword>
<dbReference type="PROSITE" id="PS51746">
    <property type="entry name" value="PPM_2"/>
    <property type="match status" value="1"/>
</dbReference>
<evidence type="ECO:0000313" key="3">
    <source>
        <dbReference type="Proteomes" id="UP001597045"/>
    </source>
</evidence>
<evidence type="ECO:0000313" key="2">
    <source>
        <dbReference type="EMBL" id="MFD1044779.1"/>
    </source>
</evidence>
<name>A0ABW3M5A5_9PSEU</name>
<dbReference type="Gene3D" id="3.60.40.10">
    <property type="entry name" value="PPM-type phosphatase domain"/>
    <property type="match status" value="1"/>
</dbReference>
<feature type="domain" description="PPM-type phosphatase" evidence="1">
    <location>
        <begin position="11"/>
        <end position="239"/>
    </location>
</feature>
<dbReference type="Pfam" id="PF13672">
    <property type="entry name" value="PP2C_2"/>
    <property type="match status" value="1"/>
</dbReference>
<evidence type="ECO:0000259" key="1">
    <source>
        <dbReference type="PROSITE" id="PS51746"/>
    </source>
</evidence>
<organism evidence="2 3">
    <name type="scientific">Kibdelosporangium lantanae</name>
    <dbReference type="NCBI Taxonomy" id="1497396"/>
    <lineage>
        <taxon>Bacteria</taxon>
        <taxon>Bacillati</taxon>
        <taxon>Actinomycetota</taxon>
        <taxon>Actinomycetes</taxon>
        <taxon>Pseudonocardiales</taxon>
        <taxon>Pseudonocardiaceae</taxon>
        <taxon>Kibdelosporangium</taxon>
    </lineage>
</organism>
<dbReference type="SMART" id="SM00332">
    <property type="entry name" value="PP2Cc"/>
    <property type="match status" value="1"/>
</dbReference>
<comment type="caution">
    <text evidence="2">The sequence shown here is derived from an EMBL/GenBank/DDBJ whole genome shotgun (WGS) entry which is preliminary data.</text>
</comment>
<dbReference type="InterPro" id="IPR001932">
    <property type="entry name" value="PPM-type_phosphatase-like_dom"/>
</dbReference>
<gene>
    <name evidence="2" type="ORF">ACFQ1S_03790</name>
</gene>
<proteinExistence type="predicted"/>
<protein>
    <submittedName>
        <fullName evidence="2">Protein phosphatase 2C domain-containing protein</fullName>
    </submittedName>
</protein>
<feature type="non-terminal residue" evidence="2">
    <location>
        <position position="1"/>
    </location>
</feature>
<dbReference type="SUPFAM" id="SSF81606">
    <property type="entry name" value="PP2C-like"/>
    <property type="match status" value="1"/>
</dbReference>
<dbReference type="InterPro" id="IPR036457">
    <property type="entry name" value="PPM-type-like_dom_sf"/>
</dbReference>
<dbReference type="EMBL" id="JBHTIS010000122">
    <property type="protein sequence ID" value="MFD1044779.1"/>
    <property type="molecule type" value="Genomic_DNA"/>
</dbReference>
<sequence>VADGWSTNHFTVRAASVRGYAHRYQGIPREDDFATAITDTGALVVAVADGVSGATQSHVGATIACRTAVDFLLHNKIDWADLARCASWALVEYASRGLPNPDPTVAERTLATTLVVALIQPDGHATIVQLGDSGAWLLRDRKYENLVRGKHGDVIPNDVTALPRVPPEVVEHTTTLTPQDVLLIATDGFGDPLGDGTGQVGSLFADHLTTPPAPLGLAHLLDFSRETYDDDRTLVAIWRRP</sequence>
<reference evidence="3" key="1">
    <citation type="journal article" date="2019" name="Int. J. Syst. Evol. Microbiol.">
        <title>The Global Catalogue of Microorganisms (GCM) 10K type strain sequencing project: providing services to taxonomists for standard genome sequencing and annotation.</title>
        <authorList>
            <consortium name="The Broad Institute Genomics Platform"/>
            <consortium name="The Broad Institute Genome Sequencing Center for Infectious Disease"/>
            <person name="Wu L."/>
            <person name="Ma J."/>
        </authorList>
    </citation>
    <scope>NUCLEOTIDE SEQUENCE [LARGE SCALE GENOMIC DNA]</scope>
    <source>
        <strain evidence="3">JCM 31486</strain>
    </source>
</reference>
<dbReference type="Proteomes" id="UP001597045">
    <property type="component" value="Unassembled WGS sequence"/>
</dbReference>